<evidence type="ECO:0000256" key="1">
    <source>
        <dbReference type="SAM" id="Phobius"/>
    </source>
</evidence>
<organism evidence="2">
    <name type="scientific">viral metagenome</name>
    <dbReference type="NCBI Taxonomy" id="1070528"/>
    <lineage>
        <taxon>unclassified sequences</taxon>
        <taxon>metagenomes</taxon>
        <taxon>organismal metagenomes</taxon>
    </lineage>
</organism>
<evidence type="ECO:0000313" key="2">
    <source>
        <dbReference type="EMBL" id="QHT89347.1"/>
    </source>
</evidence>
<reference evidence="2" key="1">
    <citation type="journal article" date="2020" name="Nature">
        <title>Giant virus diversity and host interactions through global metagenomics.</title>
        <authorList>
            <person name="Schulz F."/>
            <person name="Roux S."/>
            <person name="Paez-Espino D."/>
            <person name="Jungbluth S."/>
            <person name="Walsh D.A."/>
            <person name="Denef V.J."/>
            <person name="McMahon K.D."/>
            <person name="Konstantinidis K.T."/>
            <person name="Eloe-Fadrosh E.A."/>
            <person name="Kyrpides N.C."/>
            <person name="Woyke T."/>
        </authorList>
    </citation>
    <scope>NUCLEOTIDE SEQUENCE</scope>
    <source>
        <strain evidence="2">GVMAG-M-3300023184-60</strain>
    </source>
</reference>
<proteinExistence type="predicted"/>
<sequence length="141" mass="16701">MNNIISPDRFLSIWIFIYTIAYLLGIVPYNPILLIGFAIVFFVCGLVITIYSLNDNSLLQYYFTINFIGKVIPFFIIINNKLTNDDLVFTIYFILLYVIYMQIINDDIICVYRDYMQFIVDRDKGREGALYNFIKKLHLYV</sequence>
<feature type="transmembrane region" description="Helical" evidence="1">
    <location>
        <begin position="6"/>
        <end position="25"/>
    </location>
</feature>
<accession>A0A6C0IAC8</accession>
<name>A0A6C0IAC8_9ZZZZ</name>
<protein>
    <submittedName>
        <fullName evidence="2">Uncharacterized protein</fullName>
    </submittedName>
</protein>
<keyword evidence="1" id="KW-0812">Transmembrane</keyword>
<feature type="transmembrane region" description="Helical" evidence="1">
    <location>
        <begin position="59"/>
        <end position="78"/>
    </location>
</feature>
<keyword evidence="1" id="KW-1133">Transmembrane helix</keyword>
<feature type="transmembrane region" description="Helical" evidence="1">
    <location>
        <begin position="32"/>
        <end position="53"/>
    </location>
</feature>
<keyword evidence="1" id="KW-0472">Membrane</keyword>
<dbReference type="AlphaFoldDB" id="A0A6C0IAC8"/>
<feature type="transmembrane region" description="Helical" evidence="1">
    <location>
        <begin position="87"/>
        <end position="104"/>
    </location>
</feature>
<dbReference type="EMBL" id="MN740139">
    <property type="protein sequence ID" value="QHT89347.1"/>
    <property type="molecule type" value="Genomic_DNA"/>
</dbReference>